<dbReference type="Gene3D" id="3.40.50.300">
    <property type="entry name" value="P-loop containing nucleotide triphosphate hydrolases"/>
    <property type="match status" value="1"/>
</dbReference>
<comment type="caution">
    <text evidence="1">The sequence shown here is derived from an EMBL/GenBank/DDBJ whole genome shotgun (WGS) entry which is preliminary data.</text>
</comment>
<protein>
    <recommendedName>
        <fullName evidence="3">Sulfotransferase domain protein</fullName>
    </recommendedName>
</protein>
<reference evidence="1 2" key="1">
    <citation type="submission" date="2022-10" db="EMBL/GenBank/DDBJ databases">
        <title>Ruegeria sp. nov., isolated from ocean surface sediments.</title>
        <authorList>
            <person name="He W."/>
            <person name="Xue H.-P."/>
            <person name="Zhang D.-F."/>
        </authorList>
    </citation>
    <scope>NUCLEOTIDE SEQUENCE [LARGE SCALE GENOMIC DNA]</scope>
    <source>
        <strain evidence="1 2">XHP0148</strain>
    </source>
</reference>
<evidence type="ECO:0000313" key="2">
    <source>
        <dbReference type="Proteomes" id="UP001320899"/>
    </source>
</evidence>
<gene>
    <name evidence="1" type="ORF">OE747_22885</name>
</gene>
<dbReference type="Proteomes" id="UP001320899">
    <property type="component" value="Unassembled WGS sequence"/>
</dbReference>
<dbReference type="EMBL" id="JAOWLB010000030">
    <property type="protein sequence ID" value="MCV2891178.1"/>
    <property type="molecule type" value="Genomic_DNA"/>
</dbReference>
<proteinExistence type="predicted"/>
<evidence type="ECO:0000313" key="1">
    <source>
        <dbReference type="EMBL" id="MCV2891178.1"/>
    </source>
</evidence>
<organism evidence="1 2">
    <name type="scientific">Ruegeria aquimaris</name>
    <dbReference type="NCBI Taxonomy" id="2984333"/>
    <lineage>
        <taxon>Bacteria</taxon>
        <taxon>Pseudomonadati</taxon>
        <taxon>Pseudomonadota</taxon>
        <taxon>Alphaproteobacteria</taxon>
        <taxon>Rhodobacterales</taxon>
        <taxon>Roseobacteraceae</taxon>
        <taxon>Ruegeria</taxon>
    </lineage>
</organism>
<dbReference type="RefSeq" id="WP_263830783.1">
    <property type="nucleotide sequence ID" value="NZ_JAOWLB010000030.1"/>
</dbReference>
<accession>A0ABT3AR71</accession>
<sequence>MPRKIIFHIGASKTGSSAIQAFIRINQNFLTQHGFVIPDHMLGLGTRITGEHVFAFQNLISEPDNSLLRETLKTLYSEADEGKTILVSAENLCNLGNHRFFSGLLEDFEPRVILYIRRQDDLLTSAWQQWHSKVETDLHAWIIKGMTKIGHWDKVIEDWESVVGEGNVDVRIFQREDMAEGDLLRDFLQALGLDPKSEDAQYEVGTVNPSYSDVITQLVSGNRGIFSNSHDNAFYKIVGSLTGKHYVENRKVSLITRDQRESILSYYDQINQRVCQKYFPDRPQLFAPVKHHNYQYLDEQEMMRRQLKFLTHMVFKLAEGQGRK</sequence>
<keyword evidence="2" id="KW-1185">Reference proteome</keyword>
<dbReference type="InterPro" id="IPR027417">
    <property type="entry name" value="P-loop_NTPase"/>
</dbReference>
<evidence type="ECO:0008006" key="3">
    <source>
        <dbReference type="Google" id="ProtNLM"/>
    </source>
</evidence>
<dbReference type="SUPFAM" id="SSF52540">
    <property type="entry name" value="P-loop containing nucleoside triphosphate hydrolases"/>
    <property type="match status" value="1"/>
</dbReference>
<name>A0ABT3AR71_9RHOB</name>